<dbReference type="Proteomes" id="UP000198211">
    <property type="component" value="Unassembled WGS sequence"/>
</dbReference>
<dbReference type="EMBL" id="NBNE01001685">
    <property type="protein sequence ID" value="OWZ13053.1"/>
    <property type="molecule type" value="Genomic_DNA"/>
</dbReference>
<accession>A0A225W5N5</accession>
<evidence type="ECO:0000313" key="2">
    <source>
        <dbReference type="Proteomes" id="UP000198211"/>
    </source>
</evidence>
<name>A0A225W5N5_9STRA</name>
<protein>
    <submittedName>
        <fullName evidence="1">Uncharacterized protein</fullName>
    </submittedName>
</protein>
<gene>
    <name evidence="1" type="ORF">PHMEG_00013699</name>
</gene>
<dbReference type="Pfam" id="PF14223">
    <property type="entry name" value="Retrotran_gag_2"/>
    <property type="match status" value="1"/>
</dbReference>
<sequence>MGMKLARKGQLPQIIKPEFDLMNDRSVAERKTGNLKALGVIAGDVRLTYQVYVGGALTAAEAWTMLEEHFNKKTLKNRLLVTKKLKHFKMKPGIKFAVVVDPFKEIVLQLWTRLIY</sequence>
<evidence type="ECO:0000313" key="1">
    <source>
        <dbReference type="EMBL" id="OWZ13053.1"/>
    </source>
</evidence>
<organism evidence="1 2">
    <name type="scientific">Phytophthora megakarya</name>
    <dbReference type="NCBI Taxonomy" id="4795"/>
    <lineage>
        <taxon>Eukaryota</taxon>
        <taxon>Sar</taxon>
        <taxon>Stramenopiles</taxon>
        <taxon>Oomycota</taxon>
        <taxon>Peronosporomycetes</taxon>
        <taxon>Peronosporales</taxon>
        <taxon>Peronosporaceae</taxon>
        <taxon>Phytophthora</taxon>
    </lineage>
</organism>
<keyword evidence="2" id="KW-1185">Reference proteome</keyword>
<dbReference type="OrthoDB" id="101023at2759"/>
<proteinExistence type="predicted"/>
<comment type="caution">
    <text evidence="1">The sequence shown here is derived from an EMBL/GenBank/DDBJ whole genome shotgun (WGS) entry which is preliminary data.</text>
</comment>
<reference evidence="2" key="1">
    <citation type="submission" date="2017-03" db="EMBL/GenBank/DDBJ databases">
        <title>Phytopthora megakarya and P. palmivora, two closely related causual agents of cacao black pod achieved similar genome size and gene model numbers by different mechanisms.</title>
        <authorList>
            <person name="Ali S."/>
            <person name="Shao J."/>
            <person name="Larry D.J."/>
            <person name="Kronmiller B."/>
            <person name="Shen D."/>
            <person name="Strem M.D."/>
            <person name="Melnick R.L."/>
            <person name="Guiltinan M.J."/>
            <person name="Tyler B.M."/>
            <person name="Meinhardt L.W."/>
            <person name="Bailey B.A."/>
        </authorList>
    </citation>
    <scope>NUCLEOTIDE SEQUENCE [LARGE SCALE GENOMIC DNA]</scope>
    <source>
        <strain evidence="2">zdho120</strain>
    </source>
</reference>
<dbReference type="AlphaFoldDB" id="A0A225W5N5"/>